<reference evidence="2 3" key="1">
    <citation type="submission" date="2020-02" db="EMBL/GenBank/DDBJ databases">
        <title>Thermophilic hydrogen producing bacteria, Caloranaerobacter azorensis.</title>
        <authorList>
            <person name="Baek K."/>
        </authorList>
    </citation>
    <scope>NUCLEOTIDE SEQUENCE [LARGE SCALE GENOMIC DNA]</scope>
    <source>
        <strain evidence="2 3">T3-1</strain>
    </source>
</reference>
<feature type="domain" description="HD" evidence="1">
    <location>
        <begin position="2"/>
        <end position="28"/>
    </location>
</feature>
<protein>
    <submittedName>
        <fullName evidence="2">HDIG domain-containing protein</fullName>
    </submittedName>
</protein>
<dbReference type="Pfam" id="PF01966">
    <property type="entry name" value="HD"/>
    <property type="match status" value="1"/>
</dbReference>
<dbReference type="AlphaFoldDB" id="A0A6P1YAU3"/>
<dbReference type="NCBIfam" id="TIGR00277">
    <property type="entry name" value="HDIG"/>
    <property type="match status" value="1"/>
</dbReference>
<organism evidence="2 3">
    <name type="scientific">Caloranaerobacter azorensis</name>
    <dbReference type="NCBI Taxonomy" id="116090"/>
    <lineage>
        <taxon>Bacteria</taxon>
        <taxon>Bacillati</taxon>
        <taxon>Bacillota</taxon>
        <taxon>Tissierellia</taxon>
        <taxon>Tissierellales</taxon>
        <taxon>Thermohalobacteraceae</taxon>
        <taxon>Caloranaerobacter</taxon>
    </lineage>
</organism>
<dbReference type="InterPro" id="IPR006675">
    <property type="entry name" value="HDIG_dom"/>
</dbReference>
<evidence type="ECO:0000313" key="2">
    <source>
        <dbReference type="EMBL" id="QIB26470.1"/>
    </source>
</evidence>
<accession>A0A6P1YAU3</accession>
<sequence length="29" mass="3289">MRVAAILHDIGRFDDRQQHAKVGAEIVKN</sequence>
<dbReference type="Gene3D" id="1.10.3210.10">
    <property type="entry name" value="Hypothetical protein af1432"/>
    <property type="match status" value="1"/>
</dbReference>
<evidence type="ECO:0000259" key="1">
    <source>
        <dbReference type="Pfam" id="PF01966"/>
    </source>
</evidence>
<dbReference type="SUPFAM" id="SSF109604">
    <property type="entry name" value="HD-domain/PDEase-like"/>
    <property type="match status" value="1"/>
</dbReference>
<dbReference type="KEGG" id="cazo:G3A45_03575"/>
<gene>
    <name evidence="2" type="ORF">G3A45_03575</name>
</gene>
<dbReference type="Proteomes" id="UP000464452">
    <property type="component" value="Chromosome"/>
</dbReference>
<evidence type="ECO:0000313" key="3">
    <source>
        <dbReference type="Proteomes" id="UP000464452"/>
    </source>
</evidence>
<dbReference type="EMBL" id="CP048617">
    <property type="protein sequence ID" value="QIB26470.1"/>
    <property type="molecule type" value="Genomic_DNA"/>
</dbReference>
<dbReference type="InterPro" id="IPR006674">
    <property type="entry name" value="HD_domain"/>
</dbReference>
<name>A0A6P1YAU3_9FIRM</name>
<proteinExistence type="predicted"/>